<gene>
    <name evidence="1" type="ORF">OLC1_LOCUS11923</name>
</gene>
<protein>
    <submittedName>
        <fullName evidence="1">OLC1v1000890C1</fullName>
    </submittedName>
</protein>
<reference evidence="1" key="1">
    <citation type="submission" date="2023-03" db="EMBL/GenBank/DDBJ databases">
        <authorList>
            <person name="Julca I."/>
        </authorList>
    </citation>
    <scope>NUCLEOTIDE SEQUENCE</scope>
</reference>
<dbReference type="Proteomes" id="UP001161247">
    <property type="component" value="Chromosome 4"/>
</dbReference>
<accession>A0AAV1D7H3</accession>
<dbReference type="EMBL" id="OX459121">
    <property type="protein sequence ID" value="CAI9102597.1"/>
    <property type="molecule type" value="Genomic_DNA"/>
</dbReference>
<organism evidence="1 2">
    <name type="scientific">Oldenlandia corymbosa var. corymbosa</name>
    <dbReference type="NCBI Taxonomy" id="529605"/>
    <lineage>
        <taxon>Eukaryota</taxon>
        <taxon>Viridiplantae</taxon>
        <taxon>Streptophyta</taxon>
        <taxon>Embryophyta</taxon>
        <taxon>Tracheophyta</taxon>
        <taxon>Spermatophyta</taxon>
        <taxon>Magnoliopsida</taxon>
        <taxon>eudicotyledons</taxon>
        <taxon>Gunneridae</taxon>
        <taxon>Pentapetalae</taxon>
        <taxon>asterids</taxon>
        <taxon>lamiids</taxon>
        <taxon>Gentianales</taxon>
        <taxon>Rubiaceae</taxon>
        <taxon>Rubioideae</taxon>
        <taxon>Spermacoceae</taxon>
        <taxon>Hedyotis-Oldenlandia complex</taxon>
        <taxon>Oldenlandia</taxon>
    </lineage>
</organism>
<name>A0AAV1D7H3_OLDCO</name>
<evidence type="ECO:0000313" key="1">
    <source>
        <dbReference type="EMBL" id="CAI9102597.1"/>
    </source>
</evidence>
<proteinExistence type="predicted"/>
<evidence type="ECO:0000313" key="2">
    <source>
        <dbReference type="Proteomes" id="UP001161247"/>
    </source>
</evidence>
<keyword evidence="2" id="KW-1185">Reference proteome</keyword>
<sequence length="125" mass="14047">MHSISGSGTIFSSLFFFFYHKTVGNSASGHSLCTQSVGLYAWPECISLQQVSSNLFFPRNDRMERKDLPTWNSLIAGYFRWGYGGSIGFVSRDAIQKCDDIQLLAEWQVLRRARNIPGNGEESKG</sequence>
<dbReference type="AlphaFoldDB" id="A0AAV1D7H3"/>